<proteinExistence type="predicted"/>
<reference evidence="2 3" key="1">
    <citation type="submission" date="2023-07" db="EMBL/GenBank/DDBJ databases">
        <title>Genomic Encyclopedia of Type Strains, Phase IV (KMG-IV): sequencing the most valuable type-strain genomes for metagenomic binning, comparative biology and taxonomic classification.</title>
        <authorList>
            <person name="Goeker M."/>
        </authorList>
    </citation>
    <scope>NUCLEOTIDE SEQUENCE [LARGE SCALE GENOMIC DNA]</scope>
    <source>
        <strain evidence="2 3">DSM 16460</strain>
    </source>
</reference>
<gene>
    <name evidence="2" type="ORF">J2S77_001386</name>
</gene>
<accession>A0ABT9VET9</accession>
<keyword evidence="3" id="KW-1185">Reference proteome</keyword>
<name>A0ABT9VET9_9BACI</name>
<sequence>MRCFFRIGIVLFSIPAILGFGEAGRTGSNHELLVYSLLFGLFLIQVGLVGYWRYESSKLWRVSLLILWTGIPFLMISQFVSLLDLANEVEQNVLSQHGILLPIGILSLGFPVGLMLWGYAINRELTFLGIGLSISALVMVTGLLITPMIHHSGIILVSICLYGVSNRLFQ</sequence>
<dbReference type="EMBL" id="JAUSTQ010000004">
    <property type="protein sequence ID" value="MDQ0159422.1"/>
    <property type="molecule type" value="Genomic_DNA"/>
</dbReference>
<feature type="transmembrane region" description="Helical" evidence="1">
    <location>
        <begin position="125"/>
        <end position="145"/>
    </location>
</feature>
<keyword evidence="1" id="KW-0472">Membrane</keyword>
<comment type="caution">
    <text evidence="2">The sequence shown here is derived from an EMBL/GenBank/DDBJ whole genome shotgun (WGS) entry which is preliminary data.</text>
</comment>
<organism evidence="2 3">
    <name type="scientific">Alkalibacillus salilacus</name>
    <dbReference type="NCBI Taxonomy" id="284582"/>
    <lineage>
        <taxon>Bacteria</taxon>
        <taxon>Bacillati</taxon>
        <taxon>Bacillota</taxon>
        <taxon>Bacilli</taxon>
        <taxon>Bacillales</taxon>
        <taxon>Bacillaceae</taxon>
        <taxon>Alkalibacillus</taxon>
    </lineage>
</organism>
<feature type="transmembrane region" description="Helical" evidence="1">
    <location>
        <begin position="33"/>
        <end position="52"/>
    </location>
</feature>
<evidence type="ECO:0000313" key="3">
    <source>
        <dbReference type="Proteomes" id="UP001224359"/>
    </source>
</evidence>
<keyword evidence="1" id="KW-1133">Transmembrane helix</keyword>
<evidence type="ECO:0000313" key="2">
    <source>
        <dbReference type="EMBL" id="MDQ0159422.1"/>
    </source>
</evidence>
<dbReference type="RefSeq" id="WP_306975888.1">
    <property type="nucleotide sequence ID" value="NZ_JAUSTQ010000004.1"/>
</dbReference>
<protein>
    <submittedName>
        <fullName evidence="2">Uncharacterized protein</fullName>
    </submittedName>
</protein>
<evidence type="ECO:0000256" key="1">
    <source>
        <dbReference type="SAM" id="Phobius"/>
    </source>
</evidence>
<feature type="transmembrane region" description="Helical" evidence="1">
    <location>
        <begin position="59"/>
        <end position="79"/>
    </location>
</feature>
<feature type="transmembrane region" description="Helical" evidence="1">
    <location>
        <begin position="99"/>
        <end position="118"/>
    </location>
</feature>
<dbReference type="Proteomes" id="UP001224359">
    <property type="component" value="Unassembled WGS sequence"/>
</dbReference>
<keyword evidence="1" id="KW-0812">Transmembrane</keyword>